<sequence length="137" mass="14404">MSKEFEGQDPLEIAKQAERDLNTHPSKMESAADDAKAGRRGNPSDSTAESGVDQGVENKFPGAEVTYGSAASGAGGNRDMPEGGTNPLTGQPYKAKDFEGTGGPEDKAAAHAAENPGDDMVRENVRQQKEPQPFVSK</sequence>
<evidence type="ECO:0000313" key="3">
    <source>
        <dbReference type="Proteomes" id="UP001337655"/>
    </source>
</evidence>
<evidence type="ECO:0000256" key="1">
    <source>
        <dbReference type="SAM" id="MobiDB-lite"/>
    </source>
</evidence>
<proteinExistence type="predicted"/>
<protein>
    <submittedName>
        <fullName evidence="2">Uncharacterized protein</fullName>
    </submittedName>
</protein>
<evidence type="ECO:0000313" key="2">
    <source>
        <dbReference type="EMBL" id="KAK5168141.1"/>
    </source>
</evidence>
<dbReference type="RefSeq" id="XP_064657751.1">
    <property type="nucleotide sequence ID" value="XM_064803950.1"/>
</dbReference>
<dbReference type="AlphaFoldDB" id="A0AAV9P648"/>
<dbReference type="GeneID" id="89928049"/>
<comment type="caution">
    <text evidence="2">The sequence shown here is derived from an EMBL/GenBank/DDBJ whole genome shotgun (WGS) entry which is preliminary data.</text>
</comment>
<dbReference type="EMBL" id="JAVRRT010000010">
    <property type="protein sequence ID" value="KAK5168141.1"/>
    <property type="molecule type" value="Genomic_DNA"/>
</dbReference>
<keyword evidence="3" id="KW-1185">Reference proteome</keyword>
<name>A0AAV9P648_9PEZI</name>
<accession>A0AAV9P648</accession>
<reference evidence="2 3" key="1">
    <citation type="submission" date="2023-08" db="EMBL/GenBank/DDBJ databases">
        <title>Black Yeasts Isolated from many extreme environments.</title>
        <authorList>
            <person name="Coleine C."/>
            <person name="Stajich J.E."/>
            <person name="Selbmann L."/>
        </authorList>
    </citation>
    <scope>NUCLEOTIDE SEQUENCE [LARGE SCALE GENOMIC DNA]</scope>
    <source>
        <strain evidence="2 3">CCFEE 5935</strain>
    </source>
</reference>
<feature type="compositionally biased region" description="Basic and acidic residues" evidence="1">
    <location>
        <begin position="119"/>
        <end position="129"/>
    </location>
</feature>
<gene>
    <name evidence="2" type="ORF">LTR77_006709</name>
</gene>
<organism evidence="2 3">
    <name type="scientific">Saxophila tyrrhenica</name>
    <dbReference type="NCBI Taxonomy" id="1690608"/>
    <lineage>
        <taxon>Eukaryota</taxon>
        <taxon>Fungi</taxon>
        <taxon>Dikarya</taxon>
        <taxon>Ascomycota</taxon>
        <taxon>Pezizomycotina</taxon>
        <taxon>Dothideomycetes</taxon>
        <taxon>Dothideomycetidae</taxon>
        <taxon>Mycosphaerellales</taxon>
        <taxon>Extremaceae</taxon>
        <taxon>Saxophila</taxon>
    </lineage>
</organism>
<feature type="compositionally biased region" description="Basic and acidic residues" evidence="1">
    <location>
        <begin position="94"/>
        <end position="109"/>
    </location>
</feature>
<feature type="region of interest" description="Disordered" evidence="1">
    <location>
        <begin position="1"/>
        <end position="137"/>
    </location>
</feature>
<dbReference type="Proteomes" id="UP001337655">
    <property type="component" value="Unassembled WGS sequence"/>
</dbReference>